<accession>A0A1I7WBA4</accession>
<keyword evidence="2" id="KW-1185">Reference proteome</keyword>
<sequence>MPISNLPSNFNKPISYFLSENSCGKEYSKLKKNSKNLKFFREQICQFALLRLAPFEFTKSNIFKVTQRRVVYVVFILILYYMFYCVFPSIINITCFYEEMQVTLLIHLHDDTGTVFNNQQRGFFNFIILSLIVFQFIGPMWNRQKIGNSAKY</sequence>
<feature type="transmembrane region" description="Helical" evidence="1">
    <location>
        <begin position="70"/>
        <end position="91"/>
    </location>
</feature>
<protein>
    <submittedName>
        <fullName evidence="3">Uncharacterized protein</fullName>
    </submittedName>
</protein>
<evidence type="ECO:0000313" key="2">
    <source>
        <dbReference type="Proteomes" id="UP000095283"/>
    </source>
</evidence>
<dbReference type="Proteomes" id="UP000095283">
    <property type="component" value="Unplaced"/>
</dbReference>
<evidence type="ECO:0000256" key="1">
    <source>
        <dbReference type="SAM" id="Phobius"/>
    </source>
</evidence>
<keyword evidence="1" id="KW-1133">Transmembrane helix</keyword>
<proteinExistence type="predicted"/>
<feature type="transmembrane region" description="Helical" evidence="1">
    <location>
        <begin position="123"/>
        <end position="141"/>
    </location>
</feature>
<keyword evidence="1" id="KW-0812">Transmembrane</keyword>
<name>A0A1I7WBA4_HETBA</name>
<organism evidence="2 3">
    <name type="scientific">Heterorhabditis bacteriophora</name>
    <name type="common">Entomopathogenic nematode worm</name>
    <dbReference type="NCBI Taxonomy" id="37862"/>
    <lineage>
        <taxon>Eukaryota</taxon>
        <taxon>Metazoa</taxon>
        <taxon>Ecdysozoa</taxon>
        <taxon>Nematoda</taxon>
        <taxon>Chromadorea</taxon>
        <taxon>Rhabditida</taxon>
        <taxon>Rhabditina</taxon>
        <taxon>Rhabditomorpha</taxon>
        <taxon>Strongyloidea</taxon>
        <taxon>Heterorhabditidae</taxon>
        <taxon>Heterorhabditis</taxon>
    </lineage>
</organism>
<reference evidence="3" key="1">
    <citation type="submission" date="2016-11" db="UniProtKB">
        <authorList>
            <consortium name="WormBaseParasite"/>
        </authorList>
    </citation>
    <scope>IDENTIFICATION</scope>
</reference>
<dbReference type="WBParaSite" id="Hba_01984">
    <property type="protein sequence ID" value="Hba_01984"/>
    <property type="gene ID" value="Hba_01984"/>
</dbReference>
<keyword evidence="1" id="KW-0472">Membrane</keyword>
<evidence type="ECO:0000313" key="3">
    <source>
        <dbReference type="WBParaSite" id="Hba_01984"/>
    </source>
</evidence>
<dbReference type="AlphaFoldDB" id="A0A1I7WBA4"/>